<gene>
    <name evidence="2" type="ORF">HR057_05175</name>
</gene>
<evidence type="ECO:0000313" key="3">
    <source>
        <dbReference type="Proteomes" id="UP000625804"/>
    </source>
</evidence>
<dbReference type="Proteomes" id="UP000625804">
    <property type="component" value="Unassembled WGS sequence"/>
</dbReference>
<evidence type="ECO:0000256" key="1">
    <source>
        <dbReference type="SAM" id="MobiDB-lite"/>
    </source>
</evidence>
<feature type="compositionally biased region" description="Basic and acidic residues" evidence="1">
    <location>
        <begin position="54"/>
        <end position="73"/>
    </location>
</feature>
<dbReference type="RefSeq" id="WP_173730358.1">
    <property type="nucleotide sequence ID" value="NZ_JABTTE010000004.1"/>
</dbReference>
<sequence length="99" mass="11527">MSLKLVELQVALPRTQDFAKMELEYKGQHVQQQMASLQQKEDLKKRNQVNKYGEANKNRVVGDGHDKKFERNPQSKKKQARQKSKSTHPYKGNFLDIEG</sequence>
<dbReference type="EMBL" id="JABTTE010000004">
    <property type="protein sequence ID" value="NSL51158.1"/>
    <property type="molecule type" value="Genomic_DNA"/>
</dbReference>
<accession>A0A8J8KBK8</accession>
<reference evidence="2" key="1">
    <citation type="submission" date="2020-06" db="EMBL/GenBank/DDBJ databases">
        <title>A novel thermopfilic bacterium from Erzurum, Turkey.</title>
        <authorList>
            <person name="Adiguzel A."/>
            <person name="Ay H."/>
            <person name="Baltaci M.O."/>
        </authorList>
    </citation>
    <scope>NUCLEOTIDE SEQUENCE</scope>
    <source>
        <strain evidence="2">P2</strain>
    </source>
</reference>
<feature type="compositionally biased region" description="Basic residues" evidence="1">
    <location>
        <begin position="74"/>
        <end position="88"/>
    </location>
</feature>
<feature type="region of interest" description="Disordered" evidence="1">
    <location>
        <begin position="36"/>
        <end position="99"/>
    </location>
</feature>
<comment type="caution">
    <text evidence="2">The sequence shown here is derived from an EMBL/GenBank/DDBJ whole genome shotgun (WGS) entry which is preliminary data.</text>
</comment>
<organism evidence="2 3">
    <name type="scientific">Calidifontibacillus erzurumensis</name>
    <dbReference type="NCBI Taxonomy" id="2741433"/>
    <lineage>
        <taxon>Bacteria</taxon>
        <taxon>Bacillati</taxon>
        <taxon>Bacillota</taxon>
        <taxon>Bacilli</taxon>
        <taxon>Bacillales</taxon>
        <taxon>Bacillaceae</taxon>
        <taxon>Calidifontibacillus/Schinkia group</taxon>
        <taxon>Calidifontibacillus</taxon>
    </lineage>
</organism>
<evidence type="ECO:0000313" key="2">
    <source>
        <dbReference type="EMBL" id="NSL51158.1"/>
    </source>
</evidence>
<keyword evidence="3" id="KW-1185">Reference proteome</keyword>
<name>A0A8J8KBK8_9BACI</name>
<protein>
    <submittedName>
        <fullName evidence="2">Uncharacterized protein</fullName>
    </submittedName>
</protein>
<dbReference type="AlphaFoldDB" id="A0A8J8KBK8"/>
<proteinExistence type="predicted"/>